<protein>
    <recommendedName>
        <fullName evidence="6">Dehydrogenase/reductase SDR family member 11</fullName>
    </recommendedName>
</protein>
<keyword evidence="5" id="KW-1185">Reference proteome</keyword>
<gene>
    <name evidence="4" type="ORF">Zmor_017620</name>
</gene>
<dbReference type="Pfam" id="PF00106">
    <property type="entry name" value="adh_short"/>
    <property type="match status" value="1"/>
</dbReference>
<reference evidence="4" key="1">
    <citation type="journal article" date="2023" name="G3 (Bethesda)">
        <title>Whole genome assemblies of Zophobas morio and Tenebrio molitor.</title>
        <authorList>
            <person name="Kaur S."/>
            <person name="Stinson S.A."/>
            <person name="diCenzo G.C."/>
        </authorList>
    </citation>
    <scope>NUCLEOTIDE SEQUENCE</scope>
    <source>
        <strain evidence="4">QUZm001</strain>
    </source>
</reference>
<dbReference type="InterPro" id="IPR020904">
    <property type="entry name" value="Sc_DH/Rdtase_CS"/>
</dbReference>
<keyword evidence="2" id="KW-0560">Oxidoreductase</keyword>
<dbReference type="Proteomes" id="UP001168821">
    <property type="component" value="Unassembled WGS sequence"/>
</dbReference>
<comment type="caution">
    <text evidence="4">The sequence shown here is derived from an EMBL/GenBank/DDBJ whole genome shotgun (WGS) entry which is preliminary data.</text>
</comment>
<evidence type="ECO:0000313" key="5">
    <source>
        <dbReference type="Proteomes" id="UP001168821"/>
    </source>
</evidence>
<dbReference type="InterPro" id="IPR036291">
    <property type="entry name" value="NAD(P)-bd_dom_sf"/>
</dbReference>
<sequence>MVLSMDRWVGKVAIVTGASSGIGAAIVDALVENGLIVVGIARRSELIEKRAKELSLSNKKGKLYAFKVDLTREDEILSAFKWIEENLGHLHVLVNDAAFVSEELLTEGNTEIWKRGFDVNVVAPCFTTREAVKIMRKNDIKGHIIHTNSVAGHKVSPVPKMNVYAATKHAITALSETLRQELNALGSKIRVTSVSPGLVVSEMTVLSKDISEERKKLFEVRPILQAEDIADGIVYVLSTPEHVQVLELTIKPVGEPH</sequence>
<accession>A0AA38MCC5</accession>
<dbReference type="PANTHER" id="PTHR43115">
    <property type="entry name" value="DEHYDROGENASE/REDUCTASE SDR FAMILY MEMBER 11"/>
    <property type="match status" value="1"/>
</dbReference>
<name>A0AA38MCC5_9CUCU</name>
<dbReference type="GO" id="GO:0016616">
    <property type="term" value="F:oxidoreductase activity, acting on the CH-OH group of donors, NAD or NADP as acceptor"/>
    <property type="evidence" value="ECO:0007669"/>
    <property type="project" value="UniProtKB-ARBA"/>
</dbReference>
<evidence type="ECO:0008006" key="6">
    <source>
        <dbReference type="Google" id="ProtNLM"/>
    </source>
</evidence>
<dbReference type="SUPFAM" id="SSF51735">
    <property type="entry name" value="NAD(P)-binding Rossmann-fold domains"/>
    <property type="match status" value="1"/>
</dbReference>
<evidence type="ECO:0000256" key="2">
    <source>
        <dbReference type="ARBA" id="ARBA00023002"/>
    </source>
</evidence>
<dbReference type="InterPro" id="IPR002347">
    <property type="entry name" value="SDR_fam"/>
</dbReference>
<comment type="similarity">
    <text evidence="1 3">Belongs to the short-chain dehydrogenases/reductases (SDR) family.</text>
</comment>
<dbReference type="AlphaFoldDB" id="A0AA38MCC5"/>
<organism evidence="4 5">
    <name type="scientific">Zophobas morio</name>
    <dbReference type="NCBI Taxonomy" id="2755281"/>
    <lineage>
        <taxon>Eukaryota</taxon>
        <taxon>Metazoa</taxon>
        <taxon>Ecdysozoa</taxon>
        <taxon>Arthropoda</taxon>
        <taxon>Hexapoda</taxon>
        <taxon>Insecta</taxon>
        <taxon>Pterygota</taxon>
        <taxon>Neoptera</taxon>
        <taxon>Endopterygota</taxon>
        <taxon>Coleoptera</taxon>
        <taxon>Polyphaga</taxon>
        <taxon>Cucujiformia</taxon>
        <taxon>Tenebrionidae</taxon>
        <taxon>Zophobas</taxon>
    </lineage>
</organism>
<evidence type="ECO:0000313" key="4">
    <source>
        <dbReference type="EMBL" id="KAJ3651590.1"/>
    </source>
</evidence>
<dbReference type="EMBL" id="JALNTZ010000005">
    <property type="protein sequence ID" value="KAJ3651590.1"/>
    <property type="molecule type" value="Genomic_DNA"/>
</dbReference>
<proteinExistence type="inferred from homology"/>
<dbReference type="PANTHER" id="PTHR43115:SF4">
    <property type="entry name" value="DEHYDROGENASE_REDUCTASE SDR FAMILY MEMBER 11"/>
    <property type="match status" value="1"/>
</dbReference>
<dbReference type="Gene3D" id="3.40.50.720">
    <property type="entry name" value="NAD(P)-binding Rossmann-like Domain"/>
    <property type="match status" value="1"/>
</dbReference>
<dbReference type="PROSITE" id="PS00061">
    <property type="entry name" value="ADH_SHORT"/>
    <property type="match status" value="1"/>
</dbReference>
<evidence type="ECO:0000256" key="1">
    <source>
        <dbReference type="ARBA" id="ARBA00006484"/>
    </source>
</evidence>
<dbReference type="PRINTS" id="PR00081">
    <property type="entry name" value="GDHRDH"/>
</dbReference>
<dbReference type="PRINTS" id="PR00080">
    <property type="entry name" value="SDRFAMILY"/>
</dbReference>
<evidence type="ECO:0000256" key="3">
    <source>
        <dbReference type="RuleBase" id="RU000363"/>
    </source>
</evidence>
<dbReference type="FunFam" id="3.40.50.720:FF:000047">
    <property type="entry name" value="NADP-dependent L-serine/L-allo-threonine dehydrogenase"/>
    <property type="match status" value="1"/>
</dbReference>